<dbReference type="GO" id="GO:0016020">
    <property type="term" value="C:membrane"/>
    <property type="evidence" value="ECO:0007669"/>
    <property type="project" value="UniProtKB-SubCell"/>
</dbReference>
<dbReference type="InterPro" id="IPR026050">
    <property type="entry name" value="C1GALT1/C1GALT1_chp1"/>
</dbReference>
<feature type="transmembrane region" description="Helical" evidence="8">
    <location>
        <begin position="20"/>
        <end position="37"/>
    </location>
</feature>
<keyword evidence="3 8" id="KW-0812">Transmembrane</keyword>
<feature type="compositionally biased region" description="Gly residues" evidence="7">
    <location>
        <begin position="219"/>
        <end position="231"/>
    </location>
</feature>
<proteinExistence type="inferred from homology"/>
<evidence type="ECO:0000256" key="2">
    <source>
        <dbReference type="ARBA" id="ARBA00006462"/>
    </source>
</evidence>
<evidence type="ECO:0000256" key="4">
    <source>
        <dbReference type="ARBA" id="ARBA00022968"/>
    </source>
</evidence>
<evidence type="ECO:0000256" key="7">
    <source>
        <dbReference type="SAM" id="MobiDB-lite"/>
    </source>
</evidence>
<evidence type="ECO:0000256" key="3">
    <source>
        <dbReference type="ARBA" id="ARBA00022692"/>
    </source>
</evidence>
<comment type="caution">
    <text evidence="9">The sequence shown here is derived from an EMBL/GenBank/DDBJ whole genome shotgun (WGS) entry which is preliminary data.</text>
</comment>
<dbReference type="EMBL" id="BRXU01000014">
    <property type="protein sequence ID" value="GLC55948.1"/>
    <property type="molecule type" value="Genomic_DNA"/>
</dbReference>
<comment type="subcellular location">
    <subcellularLocation>
        <location evidence="1">Membrane</location>
        <topology evidence="1">Single-pass type II membrane protein</topology>
    </subcellularLocation>
</comment>
<sequence>MAIHRPASLLRRCAVPVPGLPLLLPLVILAILAILLPRGLARRLPLQDSDLVLVRGTCTSRLDLAHATGRAARTNSTSLRAVYVLEDETQAQELQQRFGAPLNETYLAWPDRPDPKKPGDTRVALAPWLAHRALGESYKWLLYGDDDTFFFVENVKALLQEYDPDLPYIVTDALWHKRKRNLMEAPRCLPCHLSLAYRQAVSERPDRDPGALAAPPPRGGGAGGGGGGSGGSSSQSVAVAPVPPPGCPCTPQLACDFTLNMTGKRKAARSRTRPLVWSPESKMWGFPPDYPTACDYPHFHGGSGVLISVGAMRQVPYSAALSCFYDDVRKRFARPESLKERAHGDRMTSLCFWLHGVAPTDPGLSLSKHEATYIGGRVMDARTANLGSIEKAIKGELPNPSHLWVRGVIKSE</sequence>
<gene>
    <name evidence="9" type="primary">PLEST002895</name>
    <name evidence="9" type="ORF">PLESTB_001048000</name>
</gene>
<accession>A0A9W6F493</accession>
<dbReference type="Proteomes" id="UP001165080">
    <property type="component" value="Unassembled WGS sequence"/>
</dbReference>
<dbReference type="PANTHER" id="PTHR23033:SF50">
    <property type="entry name" value="HEXOSYLTRANSFERASE"/>
    <property type="match status" value="1"/>
</dbReference>
<evidence type="ECO:0000256" key="8">
    <source>
        <dbReference type="SAM" id="Phobius"/>
    </source>
</evidence>
<dbReference type="Gene3D" id="3.90.550.50">
    <property type="match status" value="1"/>
</dbReference>
<keyword evidence="5 8" id="KW-1133">Transmembrane helix</keyword>
<dbReference type="AlphaFoldDB" id="A0A9W6F493"/>
<dbReference type="PANTHER" id="PTHR23033">
    <property type="entry name" value="BETA1,3-GALACTOSYLTRANSFERASE"/>
    <property type="match status" value="1"/>
</dbReference>
<keyword evidence="4" id="KW-0735">Signal-anchor</keyword>
<evidence type="ECO:0000256" key="6">
    <source>
        <dbReference type="ARBA" id="ARBA00023136"/>
    </source>
</evidence>
<evidence type="ECO:0000313" key="9">
    <source>
        <dbReference type="EMBL" id="GLC55948.1"/>
    </source>
</evidence>
<keyword evidence="6 8" id="KW-0472">Membrane</keyword>
<comment type="similarity">
    <text evidence="2">Belongs to the glycosyltransferase 31 family. Beta3-Gal-T subfamily.</text>
</comment>
<feature type="region of interest" description="Disordered" evidence="7">
    <location>
        <begin position="204"/>
        <end position="239"/>
    </location>
</feature>
<organism evidence="9 10">
    <name type="scientific">Pleodorina starrii</name>
    <dbReference type="NCBI Taxonomy" id="330485"/>
    <lineage>
        <taxon>Eukaryota</taxon>
        <taxon>Viridiplantae</taxon>
        <taxon>Chlorophyta</taxon>
        <taxon>core chlorophytes</taxon>
        <taxon>Chlorophyceae</taxon>
        <taxon>CS clade</taxon>
        <taxon>Chlamydomonadales</taxon>
        <taxon>Volvocaceae</taxon>
        <taxon>Pleodorina</taxon>
    </lineage>
</organism>
<evidence type="ECO:0000313" key="10">
    <source>
        <dbReference type="Proteomes" id="UP001165080"/>
    </source>
</evidence>
<evidence type="ECO:0000256" key="1">
    <source>
        <dbReference type="ARBA" id="ARBA00004606"/>
    </source>
</evidence>
<evidence type="ECO:0000256" key="5">
    <source>
        <dbReference type="ARBA" id="ARBA00022989"/>
    </source>
</evidence>
<keyword evidence="10" id="KW-1185">Reference proteome</keyword>
<protein>
    <submittedName>
        <fullName evidence="9">Uncharacterized protein</fullName>
    </submittedName>
</protein>
<name>A0A9W6F493_9CHLO</name>
<reference evidence="9 10" key="1">
    <citation type="journal article" date="2023" name="Commun. Biol.">
        <title>Reorganization of the ancestral sex-determining regions during the evolution of trioecy in Pleodorina starrii.</title>
        <authorList>
            <person name="Takahashi K."/>
            <person name="Suzuki S."/>
            <person name="Kawai-Toyooka H."/>
            <person name="Yamamoto K."/>
            <person name="Hamaji T."/>
            <person name="Ootsuki R."/>
            <person name="Yamaguchi H."/>
            <person name="Kawachi M."/>
            <person name="Higashiyama T."/>
            <person name="Nozaki H."/>
        </authorList>
    </citation>
    <scope>NUCLEOTIDE SEQUENCE [LARGE SCALE GENOMIC DNA]</scope>
    <source>
        <strain evidence="9 10">NIES-4479</strain>
    </source>
</reference>